<dbReference type="InterPro" id="IPR032821">
    <property type="entry name" value="PKS_assoc"/>
</dbReference>
<evidence type="ECO:0000259" key="9">
    <source>
        <dbReference type="PROSITE" id="PS50075"/>
    </source>
</evidence>
<evidence type="ECO:0000256" key="8">
    <source>
        <dbReference type="PROSITE-ProRule" id="PRU01363"/>
    </source>
</evidence>
<dbReference type="GO" id="GO:0030639">
    <property type="term" value="P:polyketide biosynthetic process"/>
    <property type="evidence" value="ECO:0007669"/>
    <property type="project" value="UniProtKB-ARBA"/>
</dbReference>
<dbReference type="InterPro" id="IPR042104">
    <property type="entry name" value="PKS_dehydratase_sf"/>
</dbReference>
<dbReference type="Pfam" id="PF14765">
    <property type="entry name" value="PS-DH"/>
    <property type="match status" value="1"/>
</dbReference>
<dbReference type="PROSITE" id="PS50075">
    <property type="entry name" value="CARRIER"/>
    <property type="match status" value="1"/>
</dbReference>
<dbReference type="PROSITE" id="PS00606">
    <property type="entry name" value="KS3_1"/>
    <property type="match status" value="1"/>
</dbReference>
<dbReference type="InterPro" id="IPR016035">
    <property type="entry name" value="Acyl_Trfase/lysoPLipase"/>
</dbReference>
<dbReference type="Pfam" id="PF00109">
    <property type="entry name" value="ketoacyl-synt"/>
    <property type="match status" value="1"/>
</dbReference>
<dbReference type="CDD" id="cd02440">
    <property type="entry name" value="AdoMet_MTases"/>
    <property type="match status" value="1"/>
</dbReference>
<dbReference type="InterPro" id="IPR009081">
    <property type="entry name" value="PP-bd_ACP"/>
</dbReference>
<evidence type="ECO:0000256" key="2">
    <source>
        <dbReference type="ARBA" id="ARBA00022553"/>
    </source>
</evidence>
<accession>A0A5N6TT99</accession>
<dbReference type="SUPFAM" id="SSF55048">
    <property type="entry name" value="Probable ACP-binding domain of malonyl-CoA ACP transacylase"/>
    <property type="match status" value="1"/>
</dbReference>
<evidence type="ECO:0000313" key="12">
    <source>
        <dbReference type="EMBL" id="KAE8149582.1"/>
    </source>
</evidence>
<dbReference type="InterPro" id="IPR013154">
    <property type="entry name" value="ADH-like_N"/>
</dbReference>
<feature type="domain" description="PKS/mFAS DH" evidence="11">
    <location>
        <begin position="940"/>
        <end position="1261"/>
    </location>
</feature>
<feature type="active site" description="Proton donor; for dehydratase activity" evidence="8">
    <location>
        <position position="1169"/>
    </location>
</feature>
<keyword evidence="5" id="KW-0560">Oxidoreductase</keyword>
<feature type="region of interest" description="C-terminal hotdog fold" evidence="8">
    <location>
        <begin position="1104"/>
        <end position="1261"/>
    </location>
</feature>
<evidence type="ECO:0000256" key="3">
    <source>
        <dbReference type="ARBA" id="ARBA00022679"/>
    </source>
</evidence>
<keyword evidence="3" id="KW-0808">Transferase</keyword>
<dbReference type="Pfam" id="PF00698">
    <property type="entry name" value="Acyl_transf_1"/>
    <property type="match status" value="1"/>
</dbReference>
<dbReference type="InterPro" id="IPR013968">
    <property type="entry name" value="PKS_KR"/>
</dbReference>
<dbReference type="InterPro" id="IPR036736">
    <property type="entry name" value="ACP-like_sf"/>
</dbReference>
<evidence type="ECO:0000259" key="10">
    <source>
        <dbReference type="PROSITE" id="PS52004"/>
    </source>
</evidence>
<dbReference type="InterPro" id="IPR014043">
    <property type="entry name" value="Acyl_transferase_dom"/>
</dbReference>
<dbReference type="SMART" id="SM00823">
    <property type="entry name" value="PKS_PP"/>
    <property type="match status" value="1"/>
</dbReference>
<dbReference type="PROSITE" id="PS52019">
    <property type="entry name" value="PKS_MFAS_DH"/>
    <property type="match status" value="1"/>
</dbReference>
<dbReference type="PROSITE" id="PS52004">
    <property type="entry name" value="KS3_2"/>
    <property type="match status" value="1"/>
</dbReference>
<dbReference type="Gene3D" id="3.40.366.10">
    <property type="entry name" value="Malonyl-Coenzyme A Acyl Carrier Protein, domain 2"/>
    <property type="match status" value="1"/>
</dbReference>
<dbReference type="CDD" id="cd05195">
    <property type="entry name" value="enoyl_red"/>
    <property type="match status" value="1"/>
</dbReference>
<dbReference type="SMART" id="SM00829">
    <property type="entry name" value="PKS_ER"/>
    <property type="match status" value="1"/>
</dbReference>
<proteinExistence type="predicted"/>
<dbReference type="Gene3D" id="3.90.180.10">
    <property type="entry name" value="Medium-chain alcohol dehydrogenases, catalytic domain"/>
    <property type="match status" value="1"/>
</dbReference>
<dbReference type="SUPFAM" id="SSF53901">
    <property type="entry name" value="Thiolase-like"/>
    <property type="match status" value="1"/>
</dbReference>
<sequence length="2563" mass="281915">MNRVIGADACQDNRDETKRPAIVGMSCRLPGMVDSPARLWELCSRARSAWSKVPESKFSAAKHYHPTPGRAGSFYYEGGHFLDEDVGLFDAPFFNLTMREAQSMDPQQRILLECTYEALENAGITKQDLSNQKVGVFIGGSFPEYHLRNVKDPEEIPMFESTGNAMSMQANRISYYFNLKGPSIAIDTACSSSLSALHLACQSLETGESEIAIVGACHINLIPEQSISMSLSRLFSVSGRCYTFDHRASGGFGRGEGCGCIIIRPLDSAVAANDLVRAVIVGTGVNQDGRTNGITQPNGTAQEQLIKSVYERSGIDPSQAGYVEAHGTGTKVGDPIEARALQAVFGEGRTPRRPLYVGSVKSNIGHTETASGVISIIKTVMMLEKELILPNCNFEKPNPEIPMHEWNMKVPTKLTPWPRNKPYASVNNFGFGGTNAHIILTKAPSGHKPLPSSIQELISADGDDSIRNPPRRVYPISAYDKDSVQRQLKSLETYLERHPEVFDMYLMENLAYTLGERRTTFPWRAAVSATSAADLISQISSSGFEPFRAPEEPVLGFVFTGQGAQWHGMGKELLHRYPLFANTMKQADDCIKRLGAQFSIVGEITREQESPLLTEPSYSQASCTAIQLALVRLIKSWGIIPSAVIGHSSGEIAAAYAAEMLEFDDCMRIAYYRGVVAQDLRSSSANRKGGMMAVGANQEEAEALIQQVQAGKAVIACTNSASSLTLSGDEEAINELQALAEEKGLFNRRLRVDVAYHSHHMELVSASYRSLIGDIRASDSRIQFFSSAFGRQAKAEEINSEYWLFNLVSSVNFAGGLQTMLQQARPSGDKPIDTLLEVGPHSALEAPSRETIQQVFSKKGIQYMTCLRRKSDGVETVQKLVAQLFMRGLGMDFGRINSLGYEKLPDVLNNLPKYPWNHSVRYWHESQFSRNITQTISARNDILGSLSVDTDFLEPRWRNVVRADDYPWIKQHQVGGKYVYPFAGYIAMAMEAFSQNMTLRKCPISGFHIREVSVTKALVVPDTSAVEMITTLRPFAEGTRYSSEEWYEFRVSATSDGNGWTEHCRGLISGEKEKQKNPVNGDQHLHRKQSDAECRTAMIASGSLSRVNRGEMYDTLSASGVDYGEIFRGLDSIHSSTHHAMADFCVPDISAVMPDGYESEYILHPVTLDLCFQLVWPLLDYRAPGQKQIYLPTFIGDIYTTCDFSFKTGDTLKLHGSRTGTLHPRLPAEINIVATSAEGSGDAIIKIENMKMTPIIERCGQQDLIVKGLCYKTETTPCFEFLNNSMVRLIGQPSPPEPTELHKLRVLEQASFYFLERAREKLAYTERASIKGHYHHFLDWAKRTGHQARHGGLPLQNAQWLKCSDEEQHVVIQAAQSMGAPGRMLCNLGSQIPQILQRQVEPLSIMLEDRLWDKYYQELDSFRRSYAAAVRIIDKLADQSPQMNILEIGAGTGGATLPIVQELGGGDTQRLPRFGHYTFTDISSGFLEDAKEKFRSWGDLFDYQTLDIYQDPIGQGYEEHAYDLIIACNVLHATPKMDRTLTQVHKLLKPGGKLLLIEETGQQLRQFVYALLPGWWLSEDGRIDGPGLDKGSWDELLRATGFSGLDLVLDDYPDAPEQCGSLMVSTSKIRPQNEGQEVVIIPPAPSNTFPIEELTEGIKALTGRAPELSTLSAVDFKGKICIYLGELDAPVLSRLDEPDFAMVQNLFQDTTGLLWVIRPDYDGDIQSAESQLVCGLARSVRSETDRPIVSLELEPTWASSSSRAVEHILNVFSSIFSNSVSEQPDWEYQVKDGVLHVPRVVNDAQLNEFVSRATGRCDPELQPLKQERPFKLTVSEPGVLDTLCFTGSDSYPELPEGHIEVQVEFVGLNFKDVMTAMGQMDKDTLGNECSGIVTRVSGENCGFAQGDRVCAIYEGAFATSITCPATSAWKIPHNMDLKVAATIPVIFCTAYYALFDVGRLIEGESVLIHAAAGGVGQAAIILANMIGAEVFATVSTQEKKKLLIDTYGVHEENIFFSRDSSFAEDVLRATDGNGVDVVLNSLAGSMLQASWNCVASFGRFVELGKKDILRNTRLEMARFNHNAIFASVDLIGITEKKPMLMRRLLSDVFQLFSNGTAQPVVPITSFSVSETEAAFRSLQGGRGMGKSVIELQPEALVKVYPPDGRQVHLSPDACYVIVGGSGGLGRNIAEWLSKNGARHIVLLSRSGDTRESVMGLIKRAESDGVRIVAPPCDISDSTQVEAAVTGVLQSMPPIRGVIFGALDCLFEQMQYCDYQAVIAPRVHGLLNIHHTLKETNQTLDFFINLSSVAGTIGNRGQAAYAASSTFMGAFARSQIAAGYPFTNIDLGPVKGIGYLAEHKGAENEIFNTLESQGVEEDEIHALLAGAITGAMANTCNGNCITSLGIATDPNNGEDPFWHKDPRFSHLVRQKIASRAASQRDTEDSATPVASIPLATAVRKSGTWDAAVPLIVEGLAQRLSSLLLLPLEDISPSESVASYGLDSLVAIEVRNWVRRELEAYLQILDIISAESLVVLAERILAKSKLSQYLSVAKSEGQEVSEPKP</sequence>
<dbReference type="PROSITE" id="PS00012">
    <property type="entry name" value="PHOSPHOPANTETHEINE"/>
    <property type="match status" value="1"/>
</dbReference>
<dbReference type="SMART" id="SM00826">
    <property type="entry name" value="PKS_DH"/>
    <property type="match status" value="1"/>
</dbReference>
<dbReference type="Gene3D" id="3.10.129.110">
    <property type="entry name" value="Polyketide synthase dehydratase"/>
    <property type="match status" value="1"/>
</dbReference>
<dbReference type="PANTHER" id="PTHR43775:SF13">
    <property type="entry name" value="POLYKETIDE SYNTHASE 1"/>
    <property type="match status" value="1"/>
</dbReference>
<dbReference type="GO" id="GO:0031177">
    <property type="term" value="F:phosphopantetheine binding"/>
    <property type="evidence" value="ECO:0007669"/>
    <property type="project" value="InterPro"/>
</dbReference>
<organism evidence="12 13">
    <name type="scientific">Aspergillus avenaceus</name>
    <dbReference type="NCBI Taxonomy" id="36643"/>
    <lineage>
        <taxon>Eukaryota</taxon>
        <taxon>Fungi</taxon>
        <taxon>Dikarya</taxon>
        <taxon>Ascomycota</taxon>
        <taxon>Pezizomycotina</taxon>
        <taxon>Eurotiomycetes</taxon>
        <taxon>Eurotiomycetidae</taxon>
        <taxon>Eurotiales</taxon>
        <taxon>Aspergillaceae</taxon>
        <taxon>Aspergillus</taxon>
        <taxon>Aspergillus subgen. Circumdati</taxon>
    </lineage>
</organism>
<dbReference type="InterPro" id="IPR013217">
    <property type="entry name" value="Methyltransf_12"/>
</dbReference>
<dbReference type="Pfam" id="PF08240">
    <property type="entry name" value="ADH_N"/>
    <property type="match status" value="1"/>
</dbReference>
<dbReference type="Gene3D" id="1.10.1200.10">
    <property type="entry name" value="ACP-like"/>
    <property type="match status" value="1"/>
</dbReference>
<name>A0A5N6TT99_ASPAV</name>
<dbReference type="Gene3D" id="3.40.47.10">
    <property type="match status" value="1"/>
</dbReference>
<keyword evidence="6" id="KW-0511">Multifunctional enzyme</keyword>
<dbReference type="Pfam" id="PF23297">
    <property type="entry name" value="ACP_SdgA_C"/>
    <property type="match status" value="1"/>
</dbReference>
<gene>
    <name evidence="12" type="ORF">BDV25DRAFT_140696</name>
</gene>
<dbReference type="InterPro" id="IPR016036">
    <property type="entry name" value="Malonyl_transacylase_ACP-bd"/>
</dbReference>
<dbReference type="SUPFAM" id="SSF51735">
    <property type="entry name" value="NAD(P)-binding Rossmann-fold domains"/>
    <property type="match status" value="2"/>
</dbReference>
<dbReference type="Pfam" id="PF23114">
    <property type="entry name" value="NAD-bd_HRPKS_sdrA"/>
    <property type="match status" value="1"/>
</dbReference>
<evidence type="ECO:0000256" key="7">
    <source>
        <dbReference type="ARBA" id="ARBA00023315"/>
    </source>
</evidence>
<keyword evidence="4" id="KW-0521">NADP</keyword>
<dbReference type="GO" id="GO:0004312">
    <property type="term" value="F:fatty acid synthase activity"/>
    <property type="evidence" value="ECO:0007669"/>
    <property type="project" value="TreeGrafter"/>
</dbReference>
<feature type="domain" description="Ketosynthase family 3 (KS3)" evidence="10">
    <location>
        <begin position="17"/>
        <end position="442"/>
    </location>
</feature>
<dbReference type="InterPro" id="IPR049900">
    <property type="entry name" value="PKS_mFAS_DH"/>
</dbReference>
<reference evidence="12 13" key="1">
    <citation type="submission" date="2019-04" db="EMBL/GenBank/DDBJ databases">
        <title>Friends and foes A comparative genomics study of 23 Aspergillus species from section Flavi.</title>
        <authorList>
            <consortium name="DOE Joint Genome Institute"/>
            <person name="Kjaerbolling I."/>
            <person name="Vesth T."/>
            <person name="Frisvad J.C."/>
            <person name="Nybo J.L."/>
            <person name="Theobald S."/>
            <person name="Kildgaard S."/>
            <person name="Isbrandt T."/>
            <person name="Kuo A."/>
            <person name="Sato A."/>
            <person name="Lyhne E.K."/>
            <person name="Kogle M.E."/>
            <person name="Wiebenga A."/>
            <person name="Kun R.S."/>
            <person name="Lubbers R.J."/>
            <person name="Makela M.R."/>
            <person name="Barry K."/>
            <person name="Chovatia M."/>
            <person name="Clum A."/>
            <person name="Daum C."/>
            <person name="Haridas S."/>
            <person name="He G."/>
            <person name="LaButti K."/>
            <person name="Lipzen A."/>
            <person name="Mondo S."/>
            <person name="Riley R."/>
            <person name="Salamov A."/>
            <person name="Simmons B.A."/>
            <person name="Magnuson J.K."/>
            <person name="Henrissat B."/>
            <person name="Mortensen U.H."/>
            <person name="Larsen T.O."/>
            <person name="Devries R.P."/>
            <person name="Grigoriev I.V."/>
            <person name="Machida M."/>
            <person name="Baker S.E."/>
            <person name="Andersen M.R."/>
        </authorList>
    </citation>
    <scope>NUCLEOTIDE SEQUENCE [LARGE SCALE GENOMIC DNA]</scope>
    <source>
        <strain evidence="12 13">IBT 18842</strain>
    </source>
</reference>
<protein>
    <recommendedName>
        <fullName evidence="14">Polyketide synthase</fullName>
    </recommendedName>
</protein>
<dbReference type="SMART" id="SM00827">
    <property type="entry name" value="PKS_AT"/>
    <property type="match status" value="1"/>
</dbReference>
<dbReference type="SMART" id="SM00822">
    <property type="entry name" value="PKS_KR"/>
    <property type="match status" value="1"/>
</dbReference>
<dbReference type="InterPro" id="IPR050091">
    <property type="entry name" value="PKS_NRPS_Biosynth_Enz"/>
</dbReference>
<dbReference type="Pfam" id="PF21089">
    <property type="entry name" value="PKS_DH_N"/>
    <property type="match status" value="1"/>
</dbReference>
<evidence type="ECO:0000256" key="6">
    <source>
        <dbReference type="ARBA" id="ARBA00023268"/>
    </source>
</evidence>
<feature type="active site" description="Proton acceptor; for dehydratase activity" evidence="8">
    <location>
        <position position="972"/>
    </location>
</feature>
<keyword evidence="7" id="KW-0012">Acyltransferase</keyword>
<dbReference type="GO" id="GO:1901336">
    <property type="term" value="P:lactone biosynthetic process"/>
    <property type="evidence" value="ECO:0007669"/>
    <property type="project" value="UniProtKB-ARBA"/>
</dbReference>
<evidence type="ECO:0008006" key="14">
    <source>
        <dbReference type="Google" id="ProtNLM"/>
    </source>
</evidence>
<evidence type="ECO:0000256" key="4">
    <source>
        <dbReference type="ARBA" id="ARBA00022857"/>
    </source>
</evidence>
<dbReference type="Proteomes" id="UP000325780">
    <property type="component" value="Unassembled WGS sequence"/>
</dbReference>
<dbReference type="InterPro" id="IPR036291">
    <property type="entry name" value="NAD(P)-bd_dom_sf"/>
</dbReference>
<dbReference type="InterPro" id="IPR014031">
    <property type="entry name" value="Ketoacyl_synth_C"/>
</dbReference>
<keyword evidence="2" id="KW-0597">Phosphoprotein</keyword>
<dbReference type="InterPro" id="IPR014030">
    <property type="entry name" value="Ketoacyl_synth_N"/>
</dbReference>
<dbReference type="InterPro" id="IPR020806">
    <property type="entry name" value="PKS_PP-bd"/>
</dbReference>
<dbReference type="Pfam" id="PF08242">
    <property type="entry name" value="Methyltransf_12"/>
    <property type="match status" value="1"/>
</dbReference>
<evidence type="ECO:0000259" key="11">
    <source>
        <dbReference type="PROSITE" id="PS52019"/>
    </source>
</evidence>
<dbReference type="InterPro" id="IPR020843">
    <property type="entry name" value="ER"/>
</dbReference>
<feature type="domain" description="Carrier" evidence="9">
    <location>
        <begin position="2465"/>
        <end position="2542"/>
    </location>
</feature>
<evidence type="ECO:0000256" key="1">
    <source>
        <dbReference type="ARBA" id="ARBA00022450"/>
    </source>
</evidence>
<dbReference type="InterPro" id="IPR049551">
    <property type="entry name" value="PKS_DH_C"/>
</dbReference>
<dbReference type="GO" id="GO:0016491">
    <property type="term" value="F:oxidoreductase activity"/>
    <property type="evidence" value="ECO:0007669"/>
    <property type="project" value="UniProtKB-KW"/>
</dbReference>
<dbReference type="SUPFAM" id="SSF50129">
    <property type="entry name" value="GroES-like"/>
    <property type="match status" value="1"/>
</dbReference>
<dbReference type="CDD" id="cd05274">
    <property type="entry name" value="KR_FAS_SDR_x"/>
    <property type="match status" value="1"/>
</dbReference>
<dbReference type="InterPro" id="IPR016039">
    <property type="entry name" value="Thiolase-like"/>
</dbReference>
<dbReference type="InterPro" id="IPR020807">
    <property type="entry name" value="PKS_DH"/>
</dbReference>
<dbReference type="Gene3D" id="3.30.70.3290">
    <property type="match status" value="1"/>
</dbReference>
<keyword evidence="13" id="KW-1185">Reference proteome</keyword>
<dbReference type="InterPro" id="IPR049552">
    <property type="entry name" value="PKS_DH_N"/>
</dbReference>
<dbReference type="Gene3D" id="3.40.50.720">
    <property type="entry name" value="NAD(P)-binding Rossmann-like Domain"/>
    <property type="match status" value="1"/>
</dbReference>
<dbReference type="SUPFAM" id="SSF53335">
    <property type="entry name" value="S-adenosyl-L-methionine-dependent methyltransferases"/>
    <property type="match status" value="1"/>
</dbReference>
<evidence type="ECO:0000313" key="13">
    <source>
        <dbReference type="Proteomes" id="UP000325780"/>
    </source>
</evidence>
<dbReference type="InterPro" id="IPR006162">
    <property type="entry name" value="Ppantetheine_attach_site"/>
</dbReference>
<dbReference type="Pfam" id="PF16197">
    <property type="entry name" value="KAsynt_C_assoc"/>
    <property type="match status" value="1"/>
</dbReference>
<dbReference type="SUPFAM" id="SSF47336">
    <property type="entry name" value="ACP-like"/>
    <property type="match status" value="1"/>
</dbReference>
<evidence type="ECO:0000256" key="5">
    <source>
        <dbReference type="ARBA" id="ARBA00023002"/>
    </source>
</evidence>
<dbReference type="InterPro" id="IPR001227">
    <property type="entry name" value="Ac_transferase_dom_sf"/>
</dbReference>
<dbReference type="GO" id="GO:0006633">
    <property type="term" value="P:fatty acid biosynthetic process"/>
    <property type="evidence" value="ECO:0007669"/>
    <property type="project" value="InterPro"/>
</dbReference>
<dbReference type="Pfam" id="PF08659">
    <property type="entry name" value="KR"/>
    <property type="match status" value="1"/>
</dbReference>
<dbReference type="InterPro" id="IPR020841">
    <property type="entry name" value="PKS_Beta-ketoAc_synthase_dom"/>
</dbReference>
<dbReference type="InterPro" id="IPR057326">
    <property type="entry name" value="KR_dom"/>
</dbReference>
<dbReference type="FunFam" id="3.40.366.10:FF:000002">
    <property type="entry name" value="Probable polyketide synthase 2"/>
    <property type="match status" value="1"/>
</dbReference>
<dbReference type="Pfam" id="PF13602">
    <property type="entry name" value="ADH_zinc_N_2"/>
    <property type="match status" value="1"/>
</dbReference>
<dbReference type="SUPFAM" id="SSF52151">
    <property type="entry name" value="FabD/lysophospholipase-like"/>
    <property type="match status" value="1"/>
</dbReference>
<dbReference type="Gene3D" id="3.40.50.150">
    <property type="entry name" value="Vaccinia Virus protein VP39"/>
    <property type="match status" value="1"/>
</dbReference>
<dbReference type="OrthoDB" id="329835at2759"/>
<dbReference type="Pfam" id="PF02801">
    <property type="entry name" value="Ketoacyl-synt_C"/>
    <property type="match status" value="1"/>
</dbReference>
<dbReference type="InterPro" id="IPR011032">
    <property type="entry name" value="GroES-like_sf"/>
</dbReference>
<feature type="region of interest" description="N-terminal hotdog fold" evidence="8">
    <location>
        <begin position="940"/>
        <end position="1075"/>
    </location>
</feature>
<dbReference type="FunFam" id="3.40.50.720:FF:000209">
    <property type="entry name" value="Polyketide synthase Pks12"/>
    <property type="match status" value="1"/>
</dbReference>
<dbReference type="GO" id="GO:0004315">
    <property type="term" value="F:3-oxoacyl-[acyl-carrier-protein] synthase activity"/>
    <property type="evidence" value="ECO:0007669"/>
    <property type="project" value="InterPro"/>
</dbReference>
<dbReference type="PANTHER" id="PTHR43775">
    <property type="entry name" value="FATTY ACID SYNTHASE"/>
    <property type="match status" value="1"/>
</dbReference>
<dbReference type="InterPro" id="IPR056501">
    <property type="entry name" value="NAD-bd_HRPKS_sdrA"/>
</dbReference>
<dbReference type="SMART" id="SM00825">
    <property type="entry name" value="PKS_KS"/>
    <property type="match status" value="1"/>
</dbReference>
<keyword evidence="1" id="KW-0596">Phosphopantetheine</keyword>
<dbReference type="InterPro" id="IPR029063">
    <property type="entry name" value="SAM-dependent_MTases_sf"/>
</dbReference>
<dbReference type="EMBL" id="ML742119">
    <property type="protein sequence ID" value="KAE8149582.1"/>
    <property type="molecule type" value="Genomic_DNA"/>
</dbReference>
<dbReference type="InterPro" id="IPR018201">
    <property type="entry name" value="Ketoacyl_synth_AS"/>
</dbReference>
<dbReference type="CDD" id="cd00833">
    <property type="entry name" value="PKS"/>
    <property type="match status" value="1"/>
</dbReference>